<dbReference type="PANTHER" id="PTHR37544:SF3">
    <property type="entry name" value="SPRAY"/>
    <property type="match status" value="1"/>
</dbReference>
<dbReference type="EMBL" id="ML976002">
    <property type="protein sequence ID" value="KAF1946595.1"/>
    <property type="molecule type" value="Genomic_DNA"/>
</dbReference>
<evidence type="ECO:0000256" key="1">
    <source>
        <dbReference type="SAM" id="Phobius"/>
    </source>
</evidence>
<evidence type="ECO:0000313" key="3">
    <source>
        <dbReference type="Proteomes" id="UP000800038"/>
    </source>
</evidence>
<name>A0A6A5T0U0_9PLEO</name>
<protein>
    <submittedName>
        <fullName evidence="2">Uncharacterized protein</fullName>
    </submittedName>
</protein>
<keyword evidence="1" id="KW-0812">Transmembrane</keyword>
<feature type="transmembrane region" description="Helical" evidence="1">
    <location>
        <begin position="93"/>
        <end position="117"/>
    </location>
</feature>
<organism evidence="2 3">
    <name type="scientific">Clathrospora elynae</name>
    <dbReference type="NCBI Taxonomy" id="706981"/>
    <lineage>
        <taxon>Eukaryota</taxon>
        <taxon>Fungi</taxon>
        <taxon>Dikarya</taxon>
        <taxon>Ascomycota</taxon>
        <taxon>Pezizomycotina</taxon>
        <taxon>Dothideomycetes</taxon>
        <taxon>Pleosporomycetidae</taxon>
        <taxon>Pleosporales</taxon>
        <taxon>Diademaceae</taxon>
        <taxon>Clathrospora</taxon>
    </lineage>
</organism>
<dbReference type="Proteomes" id="UP000800038">
    <property type="component" value="Unassembled WGS sequence"/>
</dbReference>
<keyword evidence="3" id="KW-1185">Reference proteome</keyword>
<keyword evidence="1" id="KW-1133">Transmembrane helix</keyword>
<dbReference type="OrthoDB" id="3248909at2759"/>
<sequence>MRDKSRGLNMDFMSYSNLFLANMDPLALLDPNTLLNYTQRTFQTFFQHYASQTNWTDGSMMAYEKVSVAGAEQIEVVMTERIETLSMVPSATWLSLAIIFILVLILVVLIATLKIVYPRTIMERNIECLADVLALIEGSQELLSYSEQYSIEELKRSGLKTKMGWFRDRNGIVRWGIEVVDADADADAVEWVGKPEGIVIGEVAKSVVRSLGRGATAEATSVAS</sequence>
<dbReference type="AlphaFoldDB" id="A0A6A5T0U0"/>
<proteinExistence type="predicted"/>
<keyword evidence="1" id="KW-0472">Membrane</keyword>
<accession>A0A6A5T0U0</accession>
<reference evidence="2" key="1">
    <citation type="journal article" date="2020" name="Stud. Mycol.">
        <title>101 Dothideomycetes genomes: a test case for predicting lifestyles and emergence of pathogens.</title>
        <authorList>
            <person name="Haridas S."/>
            <person name="Albert R."/>
            <person name="Binder M."/>
            <person name="Bloem J."/>
            <person name="Labutti K."/>
            <person name="Salamov A."/>
            <person name="Andreopoulos B."/>
            <person name="Baker S."/>
            <person name="Barry K."/>
            <person name="Bills G."/>
            <person name="Bluhm B."/>
            <person name="Cannon C."/>
            <person name="Castanera R."/>
            <person name="Culley D."/>
            <person name="Daum C."/>
            <person name="Ezra D."/>
            <person name="Gonzalez J."/>
            <person name="Henrissat B."/>
            <person name="Kuo A."/>
            <person name="Liang C."/>
            <person name="Lipzen A."/>
            <person name="Lutzoni F."/>
            <person name="Magnuson J."/>
            <person name="Mondo S."/>
            <person name="Nolan M."/>
            <person name="Ohm R."/>
            <person name="Pangilinan J."/>
            <person name="Park H.-J."/>
            <person name="Ramirez L."/>
            <person name="Alfaro M."/>
            <person name="Sun H."/>
            <person name="Tritt A."/>
            <person name="Yoshinaga Y."/>
            <person name="Zwiers L.-H."/>
            <person name="Turgeon B."/>
            <person name="Goodwin S."/>
            <person name="Spatafora J."/>
            <person name="Crous P."/>
            <person name="Grigoriev I."/>
        </authorList>
    </citation>
    <scope>NUCLEOTIDE SEQUENCE</scope>
    <source>
        <strain evidence="2">CBS 161.51</strain>
    </source>
</reference>
<gene>
    <name evidence="2" type="ORF">EJ02DRAFT_215291</name>
</gene>
<dbReference type="PANTHER" id="PTHR37544">
    <property type="entry name" value="SPRAY-RELATED"/>
    <property type="match status" value="1"/>
</dbReference>
<evidence type="ECO:0000313" key="2">
    <source>
        <dbReference type="EMBL" id="KAF1946595.1"/>
    </source>
</evidence>